<comment type="similarity">
    <text evidence="1">Belongs to the SUI1 family.</text>
</comment>
<keyword evidence="4" id="KW-0542">Nucleomorph</keyword>
<dbReference type="Gene3D" id="3.30.780.10">
    <property type="entry name" value="SUI1-like domain"/>
    <property type="match status" value="1"/>
</dbReference>
<dbReference type="SUPFAM" id="SSF55159">
    <property type="entry name" value="eIF1-like"/>
    <property type="match status" value="1"/>
</dbReference>
<dbReference type="Pfam" id="PF01253">
    <property type="entry name" value="SUI1"/>
    <property type="match status" value="1"/>
</dbReference>
<evidence type="ECO:0000313" key="4">
    <source>
        <dbReference type="EMBL" id="AFP65251.1"/>
    </source>
</evidence>
<dbReference type="PANTHER" id="PTHR10388">
    <property type="entry name" value="EUKARYOTIC TRANSLATION INITIATION FACTOR SUI1"/>
    <property type="match status" value="1"/>
</dbReference>
<dbReference type="PROSITE" id="PS50296">
    <property type="entry name" value="SUI1"/>
    <property type="match status" value="1"/>
</dbReference>
<geneLocation type="nucleomorph" evidence="4"/>
<dbReference type="InterPro" id="IPR036877">
    <property type="entry name" value="SUI1_dom_sf"/>
</dbReference>
<sequence length="114" mass="13237">MTLKKPILILANELNSHLIKPEKDFKKHNEVCHIRLQQRNGRKSLTTIQGLNEKLDIEKITKTLKKDFCCNGCITEDPMLGKIIQLQGDQRENVMKFFLEESILLKKKVKIHGI</sequence>
<dbReference type="InterPro" id="IPR005874">
    <property type="entry name" value="SUI1_euk"/>
</dbReference>
<evidence type="ECO:0000256" key="2">
    <source>
        <dbReference type="ARBA" id="ARBA00022917"/>
    </source>
</evidence>
<dbReference type="CDD" id="cd11566">
    <property type="entry name" value="eIF1_SUI1"/>
    <property type="match status" value="1"/>
</dbReference>
<dbReference type="InterPro" id="IPR001950">
    <property type="entry name" value="SUI1"/>
</dbReference>
<keyword evidence="2" id="KW-0648">Protein biosynthesis</keyword>
<proteinExistence type="inferred from homology"/>
<dbReference type="Proteomes" id="UP000243348">
    <property type="component" value="Nucleomorph 1"/>
</dbReference>
<name>J7G596_9CRYP</name>
<dbReference type="EMBL" id="CP003680">
    <property type="protein sequence ID" value="AFP65251.1"/>
    <property type="molecule type" value="Genomic_DNA"/>
</dbReference>
<dbReference type="GO" id="GO:0003743">
    <property type="term" value="F:translation initiation factor activity"/>
    <property type="evidence" value="ECO:0007669"/>
    <property type="project" value="InterPro"/>
</dbReference>
<gene>
    <name evidence="4" type="primary">sui1</name>
    <name evidence="4" type="ORF">CMESO_49</name>
</gene>
<accession>J7G596</accession>
<reference evidence="4 5" key="1">
    <citation type="journal article" date="2012" name="Genome Biol. Evol.">
        <title>Nucleomorph genome sequence of the cryptophyte alga Chroomonas mesostigmatica CCMP1168 reveals lineage-specific gene loss and genome complexity.</title>
        <authorList>
            <person name="Moore C.E."/>
            <person name="Curtis B."/>
            <person name="Mills T."/>
            <person name="Tanifuji G."/>
            <person name="Archibald J.M."/>
        </authorList>
    </citation>
    <scope>NUCLEOTIDE SEQUENCE [LARGE SCALE GENOMIC DNA]</scope>
    <source>
        <strain evidence="4 5">CCMP1168</strain>
    </source>
</reference>
<feature type="domain" description="SUI1" evidence="3">
    <location>
        <begin position="32"/>
        <end position="102"/>
    </location>
</feature>
<evidence type="ECO:0000259" key="3">
    <source>
        <dbReference type="PROSITE" id="PS50296"/>
    </source>
</evidence>
<evidence type="ECO:0000313" key="5">
    <source>
        <dbReference type="Proteomes" id="UP000243348"/>
    </source>
</evidence>
<dbReference type="PIRSF" id="PIRSF004499">
    <property type="entry name" value="SUI1_euk"/>
    <property type="match status" value="1"/>
</dbReference>
<evidence type="ECO:0000256" key="1">
    <source>
        <dbReference type="ARBA" id="ARBA00005422"/>
    </source>
</evidence>
<organism evidence="4 5">
    <name type="scientific">Chroomonas mesostigmatica CCMP1168</name>
    <dbReference type="NCBI Taxonomy" id="1195612"/>
    <lineage>
        <taxon>Eukaryota</taxon>
        <taxon>Cryptophyceae</taxon>
        <taxon>Pyrenomonadales</taxon>
        <taxon>Chroomonadaceae</taxon>
        <taxon>Chroomonas</taxon>
    </lineage>
</organism>
<dbReference type="AlphaFoldDB" id="J7G596"/>
<protein>
    <submittedName>
        <fullName evidence="4">Translation factor sui1</fullName>
    </submittedName>
</protein>